<dbReference type="Proteomes" id="UP000439903">
    <property type="component" value="Unassembled WGS sequence"/>
</dbReference>
<sequence>MESVQSLSYEFDDDFYMEIIFEWCVFYEEIINELCILYNEERIKYKNTKLTLETIEMFLTTTNQNQNDIINLCLNYPINSTIYCFLGTGYRFGKWFEKDEKKRILLLSKIC</sequence>
<evidence type="ECO:0000313" key="2">
    <source>
        <dbReference type="Proteomes" id="UP000439903"/>
    </source>
</evidence>
<dbReference type="EMBL" id="WTPW01000166">
    <property type="protein sequence ID" value="KAF0540219.1"/>
    <property type="molecule type" value="Genomic_DNA"/>
</dbReference>
<protein>
    <submittedName>
        <fullName evidence="1">Uncharacterized protein</fullName>
    </submittedName>
</protein>
<reference evidence="1 2" key="1">
    <citation type="journal article" date="2019" name="Environ. Microbiol.">
        <title>At the nexus of three kingdoms: the genome of the mycorrhizal fungus Gigaspora margarita provides insights into plant, endobacterial and fungal interactions.</title>
        <authorList>
            <person name="Venice F."/>
            <person name="Ghignone S."/>
            <person name="Salvioli di Fossalunga A."/>
            <person name="Amselem J."/>
            <person name="Novero M."/>
            <person name="Xianan X."/>
            <person name="Sedzielewska Toro K."/>
            <person name="Morin E."/>
            <person name="Lipzen A."/>
            <person name="Grigoriev I.V."/>
            <person name="Henrissat B."/>
            <person name="Martin F.M."/>
            <person name="Bonfante P."/>
        </authorList>
    </citation>
    <scope>NUCLEOTIDE SEQUENCE [LARGE SCALE GENOMIC DNA]</scope>
    <source>
        <strain evidence="1 2">BEG34</strain>
    </source>
</reference>
<organism evidence="1 2">
    <name type="scientific">Gigaspora margarita</name>
    <dbReference type="NCBI Taxonomy" id="4874"/>
    <lineage>
        <taxon>Eukaryota</taxon>
        <taxon>Fungi</taxon>
        <taxon>Fungi incertae sedis</taxon>
        <taxon>Mucoromycota</taxon>
        <taxon>Glomeromycotina</taxon>
        <taxon>Glomeromycetes</taxon>
        <taxon>Diversisporales</taxon>
        <taxon>Gigasporaceae</taxon>
        <taxon>Gigaspora</taxon>
    </lineage>
</organism>
<comment type="caution">
    <text evidence="1">The sequence shown here is derived from an EMBL/GenBank/DDBJ whole genome shotgun (WGS) entry which is preliminary data.</text>
</comment>
<keyword evidence="2" id="KW-1185">Reference proteome</keyword>
<dbReference type="OrthoDB" id="10410223at2759"/>
<dbReference type="AlphaFoldDB" id="A0A8H4AWX4"/>
<evidence type="ECO:0000313" key="1">
    <source>
        <dbReference type="EMBL" id="KAF0540219.1"/>
    </source>
</evidence>
<proteinExistence type="predicted"/>
<gene>
    <name evidence="1" type="ORF">F8M41_006605</name>
</gene>
<name>A0A8H4AWX4_GIGMA</name>
<accession>A0A8H4AWX4</accession>